<dbReference type="Gene3D" id="3.30.70.100">
    <property type="match status" value="1"/>
</dbReference>
<name>A0A2N3HNC8_9FLAO</name>
<dbReference type="GO" id="GO:0046872">
    <property type="term" value="F:metal ion binding"/>
    <property type="evidence" value="ECO:0007669"/>
    <property type="project" value="InterPro"/>
</dbReference>
<keyword evidence="3" id="KW-1185">Reference proteome</keyword>
<evidence type="ECO:0000259" key="1">
    <source>
        <dbReference type="Pfam" id="PF11827"/>
    </source>
</evidence>
<gene>
    <name evidence="2" type="ORF">CSW08_02930</name>
</gene>
<comment type="caution">
    <text evidence="2">The sequence shown here is derived from an EMBL/GenBank/DDBJ whole genome shotgun (WGS) entry which is preliminary data.</text>
</comment>
<dbReference type="InterPro" id="IPR021782">
    <property type="entry name" value="DUF3347"/>
</dbReference>
<dbReference type="CDD" id="cd00371">
    <property type="entry name" value="HMA"/>
    <property type="match status" value="1"/>
</dbReference>
<proteinExistence type="predicted"/>
<reference evidence="2 3" key="1">
    <citation type="submission" date="2017-12" db="EMBL/GenBank/DDBJ databases">
        <title>Confluentibacter flavum sp. nov., isolated from the saline lake.</title>
        <authorList>
            <person name="Yu L."/>
        </authorList>
    </citation>
    <scope>NUCLEOTIDE SEQUENCE [LARGE SCALE GENOMIC DNA]</scope>
    <source>
        <strain evidence="2 3">3B</strain>
    </source>
</reference>
<dbReference type="AlphaFoldDB" id="A0A2N3HNC8"/>
<feature type="domain" description="DUF3347" evidence="1">
    <location>
        <begin position="143"/>
        <end position="233"/>
    </location>
</feature>
<dbReference type="OrthoDB" id="5513217at2"/>
<dbReference type="InterPro" id="IPR006121">
    <property type="entry name" value="HMA_dom"/>
</dbReference>
<dbReference type="EMBL" id="PJEO01000014">
    <property type="protein sequence ID" value="PKQ46412.1"/>
    <property type="molecule type" value="Genomic_DNA"/>
</dbReference>
<evidence type="ECO:0000313" key="3">
    <source>
        <dbReference type="Proteomes" id="UP000233435"/>
    </source>
</evidence>
<evidence type="ECO:0000313" key="2">
    <source>
        <dbReference type="EMBL" id="PKQ46412.1"/>
    </source>
</evidence>
<protein>
    <submittedName>
        <fullName evidence="2">Mercury transporter</fullName>
    </submittedName>
</protein>
<sequence>MAMILLLSVTSCNAQIKNSKTENVKIYGNCEMCESTIENAGNIKKVASVDWDKDTKMATLIYDSSKTNSDEILKRIALAGYDSDNFLAPDDAYAKLAECCQYDRVKKTAIVKTESMEDHAMHHQEMVNENVEIKQDEHPLKVVFDAYFILKDALVASDGTLTSAKAKTLLTAIDAVKMEKLTSESHTVWMKVMKDLALNTGHMEATKDISLQRTHFITLSDPMYQILKASKQDTSIYYQHCPMANNGKGANWLSKESAIKNPYYGAQMLTCGNTLETIE</sequence>
<accession>A0A2N3HNC8</accession>
<organism evidence="2 3">
    <name type="scientific">Confluentibacter flavum</name>
    <dbReference type="NCBI Taxonomy" id="1909700"/>
    <lineage>
        <taxon>Bacteria</taxon>
        <taxon>Pseudomonadati</taxon>
        <taxon>Bacteroidota</taxon>
        <taxon>Flavobacteriia</taxon>
        <taxon>Flavobacteriales</taxon>
        <taxon>Flavobacteriaceae</taxon>
        <taxon>Confluentibacter</taxon>
    </lineage>
</organism>
<dbReference type="Proteomes" id="UP000233435">
    <property type="component" value="Unassembled WGS sequence"/>
</dbReference>
<dbReference type="InterPro" id="IPR036163">
    <property type="entry name" value="HMA_dom_sf"/>
</dbReference>
<dbReference type="SUPFAM" id="SSF55008">
    <property type="entry name" value="HMA, heavy metal-associated domain"/>
    <property type="match status" value="1"/>
</dbReference>
<dbReference type="Pfam" id="PF11827">
    <property type="entry name" value="DUF3347"/>
    <property type="match status" value="1"/>
</dbReference>